<proteinExistence type="predicted"/>
<feature type="region of interest" description="Disordered" evidence="1">
    <location>
        <begin position="464"/>
        <end position="487"/>
    </location>
</feature>
<feature type="compositionally biased region" description="Basic and acidic residues" evidence="1">
    <location>
        <begin position="475"/>
        <end position="487"/>
    </location>
</feature>
<dbReference type="STRING" id="5888.A0DI88"/>
<dbReference type="KEGG" id="ptm:GSPATT00017126001"/>
<feature type="region of interest" description="Disordered" evidence="1">
    <location>
        <begin position="1"/>
        <end position="45"/>
    </location>
</feature>
<dbReference type="GeneID" id="5035937"/>
<dbReference type="HOGENOM" id="CLU_560766_0_0_1"/>
<evidence type="ECO:0000256" key="1">
    <source>
        <dbReference type="SAM" id="MobiDB-lite"/>
    </source>
</evidence>
<dbReference type="Proteomes" id="UP000000600">
    <property type="component" value="Unassembled WGS sequence"/>
</dbReference>
<keyword evidence="3" id="KW-1185">Reference proteome</keyword>
<dbReference type="RefSeq" id="XP_001450152.1">
    <property type="nucleotide sequence ID" value="XM_001450115.1"/>
</dbReference>
<organism evidence="2 3">
    <name type="scientific">Paramecium tetraurelia</name>
    <dbReference type="NCBI Taxonomy" id="5888"/>
    <lineage>
        <taxon>Eukaryota</taxon>
        <taxon>Sar</taxon>
        <taxon>Alveolata</taxon>
        <taxon>Ciliophora</taxon>
        <taxon>Intramacronucleata</taxon>
        <taxon>Oligohymenophorea</taxon>
        <taxon>Peniculida</taxon>
        <taxon>Parameciidae</taxon>
        <taxon>Paramecium</taxon>
    </lineage>
</organism>
<feature type="region of interest" description="Disordered" evidence="1">
    <location>
        <begin position="82"/>
        <end position="107"/>
    </location>
</feature>
<sequence>MNTQEKIDSISEQVDSLSRKYGERSLSPTQDSQRRNMRRIKSGGQSLKLFNLKPQQQTFLKTTKETSGGGFYKRSQIMGTTFPSLRTREKKNNDSKQANTKNEENDSLVHLDSIGGIKSLLGPNHHCHFEIQVKNLIAKLEASELLTIKAKEELESVIWMVKNYNSEGLISKLLQLQQLKNELEKDQQQMREEIDMLGMQRDDWQSKYQEIYEKLLKMQGIENDLHDALHKLQMSNESLEQNNRRLREKQLEVQDWQRKCNTHDEQFKIRITKLEETLKEKETYIQQLHKKLQRLDRLRQEKLEEEQRRSKQLHAELLDTRVNKVQNLQDEIVKQKKVIQQRVEEIEEQEKKNKQLNNKLNLLETQLKNFDDVARQEKEELEKGWQKKYKELEKQSVQYKRDLNQLEIQLQQVDLLVQQKEQEVEQAVAKSKELSGLNERQLQTIQANSVEILRLTKEVQEKDQDLEYAEQQNEDISKERTSIDGEN</sequence>
<dbReference type="InParanoid" id="A0DI88"/>
<accession>A0DI88</accession>
<dbReference type="EMBL" id="CT868441">
    <property type="protein sequence ID" value="CAK82755.1"/>
    <property type="molecule type" value="Genomic_DNA"/>
</dbReference>
<gene>
    <name evidence="2" type="ORF">GSPATT00017126001</name>
</gene>
<dbReference type="AlphaFoldDB" id="A0DI88"/>
<evidence type="ECO:0000313" key="3">
    <source>
        <dbReference type="Proteomes" id="UP000000600"/>
    </source>
</evidence>
<evidence type="ECO:0000313" key="2">
    <source>
        <dbReference type="EMBL" id="CAK82755.1"/>
    </source>
</evidence>
<name>A0DI88_PARTE</name>
<reference evidence="2 3" key="1">
    <citation type="journal article" date="2006" name="Nature">
        <title>Global trends of whole-genome duplications revealed by the ciliate Paramecium tetraurelia.</title>
        <authorList>
            <consortium name="Genoscope"/>
            <person name="Aury J.-M."/>
            <person name="Jaillon O."/>
            <person name="Duret L."/>
            <person name="Noel B."/>
            <person name="Jubin C."/>
            <person name="Porcel B.M."/>
            <person name="Segurens B."/>
            <person name="Daubin V."/>
            <person name="Anthouard V."/>
            <person name="Aiach N."/>
            <person name="Arnaiz O."/>
            <person name="Billaut A."/>
            <person name="Beisson J."/>
            <person name="Blanc I."/>
            <person name="Bouhouche K."/>
            <person name="Camara F."/>
            <person name="Duharcourt S."/>
            <person name="Guigo R."/>
            <person name="Gogendeau D."/>
            <person name="Katinka M."/>
            <person name="Keller A.-M."/>
            <person name="Kissmehl R."/>
            <person name="Klotz C."/>
            <person name="Koll F."/>
            <person name="Le Moue A."/>
            <person name="Lepere C."/>
            <person name="Malinsky S."/>
            <person name="Nowacki M."/>
            <person name="Nowak J.K."/>
            <person name="Plattner H."/>
            <person name="Poulain J."/>
            <person name="Ruiz F."/>
            <person name="Serrano V."/>
            <person name="Zagulski M."/>
            <person name="Dessen P."/>
            <person name="Betermier M."/>
            <person name="Weissenbach J."/>
            <person name="Scarpelli C."/>
            <person name="Schachter V."/>
            <person name="Sperling L."/>
            <person name="Meyer E."/>
            <person name="Cohen J."/>
            <person name="Wincker P."/>
        </authorList>
    </citation>
    <scope>NUCLEOTIDE SEQUENCE [LARGE SCALE GENOMIC DNA]</scope>
    <source>
        <strain evidence="2 3">Stock d4-2</strain>
    </source>
</reference>
<protein>
    <submittedName>
        <fullName evidence="2">Uncharacterized protein</fullName>
    </submittedName>
</protein>